<dbReference type="Proteomes" id="UP000028549">
    <property type="component" value="Unassembled WGS sequence"/>
</dbReference>
<evidence type="ECO:0000313" key="7">
    <source>
        <dbReference type="Proteomes" id="UP000028549"/>
    </source>
</evidence>
<feature type="domain" description="HTH tetR-type" evidence="5">
    <location>
        <begin position="1"/>
        <end position="60"/>
    </location>
</feature>
<evidence type="ECO:0000259" key="5">
    <source>
        <dbReference type="PROSITE" id="PS50977"/>
    </source>
</evidence>
<evidence type="ECO:0000313" key="6">
    <source>
        <dbReference type="EMBL" id="KEZ47941.1"/>
    </source>
</evidence>
<comment type="caution">
    <text evidence="6">The sequence shown here is derived from an EMBL/GenBank/DDBJ whole genome shotgun (WGS) entry which is preliminary data.</text>
</comment>
<dbReference type="PANTHER" id="PTHR30055:SF238">
    <property type="entry name" value="MYCOFACTOCIN BIOSYNTHESIS TRANSCRIPTIONAL REGULATOR MFTR-RELATED"/>
    <property type="match status" value="1"/>
</dbReference>
<dbReference type="STRING" id="246786.GS18_0218330"/>
<dbReference type="PRINTS" id="PR00455">
    <property type="entry name" value="HTHTETR"/>
</dbReference>
<dbReference type="PROSITE" id="PS50977">
    <property type="entry name" value="HTH_TETR_2"/>
    <property type="match status" value="1"/>
</dbReference>
<dbReference type="GO" id="GO:0003700">
    <property type="term" value="F:DNA-binding transcription factor activity"/>
    <property type="evidence" value="ECO:0007669"/>
    <property type="project" value="TreeGrafter"/>
</dbReference>
<dbReference type="InterPro" id="IPR009057">
    <property type="entry name" value="Homeodomain-like_sf"/>
</dbReference>
<protein>
    <recommendedName>
        <fullName evidence="5">HTH tetR-type domain-containing protein</fullName>
    </recommendedName>
</protein>
<dbReference type="Gene3D" id="1.10.357.10">
    <property type="entry name" value="Tetracycline Repressor, domain 2"/>
    <property type="match status" value="1"/>
</dbReference>
<dbReference type="EMBL" id="JNVC02000015">
    <property type="protein sequence ID" value="KEZ47941.1"/>
    <property type="molecule type" value="Genomic_DNA"/>
</dbReference>
<keyword evidence="1" id="KW-0805">Transcription regulation</keyword>
<dbReference type="InterPro" id="IPR050109">
    <property type="entry name" value="HTH-type_TetR-like_transc_reg"/>
</dbReference>
<evidence type="ECO:0000256" key="1">
    <source>
        <dbReference type="ARBA" id="ARBA00023015"/>
    </source>
</evidence>
<sequence>MTSEQLKQAAIRLFADHGYEGTSLADIAAEVGIKKQSIYTHFKNKDELFLKAMADVLEKEIEYAKASFSSSEQPHLKEILFSYLTDYVHRFEVEAETKFMLRISFLPPSHLYREVMEKVYVYLDTFEELLISVFENQPALAVKPSEAATAYMGVADAVFAEMLYGGPSRVQKRLDSCFCVYWNGIKRKAEPTVYP</sequence>
<dbReference type="SUPFAM" id="SSF46689">
    <property type="entry name" value="Homeodomain-like"/>
    <property type="match status" value="1"/>
</dbReference>
<dbReference type="GO" id="GO:0000976">
    <property type="term" value="F:transcription cis-regulatory region binding"/>
    <property type="evidence" value="ECO:0007669"/>
    <property type="project" value="TreeGrafter"/>
</dbReference>
<accession>A0A084GKS9</accession>
<evidence type="ECO:0000256" key="4">
    <source>
        <dbReference type="PROSITE-ProRule" id="PRU00335"/>
    </source>
</evidence>
<gene>
    <name evidence="6" type="ORF">GS18_0218330</name>
</gene>
<dbReference type="InterPro" id="IPR001647">
    <property type="entry name" value="HTH_TetR"/>
</dbReference>
<dbReference type="PANTHER" id="PTHR30055">
    <property type="entry name" value="HTH-TYPE TRANSCRIPTIONAL REGULATOR RUTR"/>
    <property type="match status" value="1"/>
</dbReference>
<name>A0A084GKS9_METID</name>
<evidence type="ECO:0000256" key="2">
    <source>
        <dbReference type="ARBA" id="ARBA00023125"/>
    </source>
</evidence>
<dbReference type="Gene3D" id="1.10.10.60">
    <property type="entry name" value="Homeodomain-like"/>
    <property type="match status" value="1"/>
</dbReference>
<dbReference type="AlphaFoldDB" id="A0A084GKS9"/>
<feature type="DNA-binding region" description="H-T-H motif" evidence="4">
    <location>
        <begin position="23"/>
        <end position="42"/>
    </location>
</feature>
<evidence type="ECO:0000256" key="3">
    <source>
        <dbReference type="ARBA" id="ARBA00023163"/>
    </source>
</evidence>
<keyword evidence="3" id="KW-0804">Transcription</keyword>
<dbReference type="OrthoDB" id="509229at2"/>
<reference evidence="6 7" key="1">
    <citation type="journal article" date="2005" name="Int. J. Syst. Evol. Microbiol.">
        <title>Bacillus cibi sp. nov., isolated from jeotgal, a traditional Korean fermented seafood.</title>
        <authorList>
            <person name="Yoon J.H."/>
            <person name="Lee C.H."/>
            <person name="Oh T.K."/>
        </authorList>
    </citation>
    <scope>NUCLEOTIDE SEQUENCE [LARGE SCALE GENOMIC DNA]</scope>
    <source>
        <strain evidence="6 7">DSM 16189</strain>
    </source>
</reference>
<proteinExistence type="predicted"/>
<dbReference type="RefSeq" id="WP_029566691.1">
    <property type="nucleotide sequence ID" value="NZ_JNVC02000015.1"/>
</dbReference>
<keyword evidence="7" id="KW-1185">Reference proteome</keyword>
<keyword evidence="2 4" id="KW-0238">DNA-binding</keyword>
<dbReference type="Pfam" id="PF00440">
    <property type="entry name" value="TetR_N"/>
    <property type="match status" value="1"/>
</dbReference>
<organism evidence="6 7">
    <name type="scientific">Metabacillus indicus</name>
    <name type="common">Bacillus indicus</name>
    <dbReference type="NCBI Taxonomy" id="246786"/>
    <lineage>
        <taxon>Bacteria</taxon>
        <taxon>Bacillati</taxon>
        <taxon>Bacillota</taxon>
        <taxon>Bacilli</taxon>
        <taxon>Bacillales</taxon>
        <taxon>Bacillaceae</taxon>
        <taxon>Metabacillus</taxon>
    </lineage>
</organism>